<feature type="region of interest" description="Disordered" evidence="1">
    <location>
        <begin position="1"/>
        <end position="56"/>
    </location>
</feature>
<dbReference type="Proteomes" id="UP000009170">
    <property type="component" value="Unassembled WGS sequence"/>
</dbReference>
<dbReference type="AlphaFoldDB" id="A0A090M396"/>
<dbReference type="InParanoid" id="A0A090M396"/>
<evidence type="ECO:0000313" key="3">
    <source>
        <dbReference type="Proteomes" id="UP000009170"/>
    </source>
</evidence>
<reference evidence="2 3" key="2">
    <citation type="journal article" date="2014" name="BMC Genomics">
        <title>An improved genome of the model marine alga Ostreococcus tauri unfolds by assessing Illumina de novo assemblies.</title>
        <authorList>
            <person name="Blanc-Mathieu R."/>
            <person name="Verhelst B."/>
            <person name="Derelle E."/>
            <person name="Rombauts S."/>
            <person name="Bouget F.Y."/>
            <person name="Carre I."/>
            <person name="Chateau A."/>
            <person name="Eyre-Walker A."/>
            <person name="Grimsley N."/>
            <person name="Moreau H."/>
            <person name="Piegu B."/>
            <person name="Rivals E."/>
            <person name="Schackwitz W."/>
            <person name="Van de Peer Y."/>
            <person name="Piganeau G."/>
        </authorList>
    </citation>
    <scope>NUCLEOTIDE SEQUENCE [LARGE SCALE GENOMIC DNA]</scope>
    <source>
        <strain evidence="3">OTTH 0595 / CCAP 157/2 / RCC745</strain>
    </source>
</reference>
<dbReference type="OrthoDB" id="10396903at2759"/>
<dbReference type="GeneID" id="9837169"/>
<comment type="caution">
    <text evidence="2">The sequence shown here is derived from an EMBL/GenBank/DDBJ whole genome shotgun (WGS) entry which is preliminary data.</text>
</comment>
<accession>A0A090M396</accession>
<gene>
    <name evidence="2" type="ORF">OT_ostta07g02270</name>
</gene>
<dbReference type="KEGG" id="ota:OT_ostta07g02270"/>
<keyword evidence="3" id="KW-1185">Reference proteome</keyword>
<organism evidence="2 3">
    <name type="scientific">Ostreococcus tauri</name>
    <name type="common">Marine green alga</name>
    <dbReference type="NCBI Taxonomy" id="70448"/>
    <lineage>
        <taxon>Eukaryota</taxon>
        <taxon>Viridiplantae</taxon>
        <taxon>Chlorophyta</taxon>
        <taxon>Mamiellophyceae</taxon>
        <taxon>Mamiellales</taxon>
        <taxon>Bathycoccaceae</taxon>
        <taxon>Ostreococcus</taxon>
    </lineage>
</organism>
<reference evidence="3" key="1">
    <citation type="journal article" date="2006" name="Proc. Natl. Acad. Sci. U.S.A.">
        <title>Genome analysis of the smallest free-living eukaryote Ostreococcus tauri unveils many unique features.</title>
        <authorList>
            <person name="Derelle E."/>
            <person name="Ferraz C."/>
            <person name="Rombauts S."/>
            <person name="Rouze P."/>
            <person name="Worden A.Z."/>
            <person name="Robbens S."/>
            <person name="Partensky F."/>
            <person name="Degroeve S."/>
            <person name="Echeynie S."/>
            <person name="Cooke R."/>
            <person name="Saeys Y."/>
            <person name="Wuyts J."/>
            <person name="Jabbari K."/>
            <person name="Bowler C."/>
            <person name="Panaud O."/>
            <person name="Piegu B."/>
            <person name="Ball S.G."/>
            <person name="Ral J.-P."/>
            <person name="Bouget F.-Y."/>
            <person name="Piganeau G."/>
            <person name="De Baets B."/>
            <person name="Picard A."/>
            <person name="Delseny M."/>
            <person name="Demaille J."/>
            <person name="Van de Peer Y."/>
            <person name="Moreau H."/>
        </authorList>
    </citation>
    <scope>NUCLEOTIDE SEQUENCE [LARGE SCALE GENOMIC DNA]</scope>
    <source>
        <strain evidence="3">OTTH 0595 / CCAP 157/2 / RCC745</strain>
    </source>
</reference>
<evidence type="ECO:0000313" key="2">
    <source>
        <dbReference type="EMBL" id="CEF98705.1"/>
    </source>
</evidence>
<sequence length="513" mass="55688">MGSCSSKTASDGGVETRETRTLDASDVPTPAPRSPRASAGDGAMRGDSARAATEADVADARRFRVARAMRDETSNEMASREAYVEWVGSRARSASIRVRERWNTRSGSSAWRYWMEEETVVSALTTDLEGANVDPERGDLSLMMCAHDALEAPIGEFGDGEATARARVFAVDVFLTVDGVSYEDAHACGGEPESDRARSIEFGLDEAGLTTTHERDAARRLLGTEPRACHSKPWCTLFGSQFSNGNHFVHLPLMAESSYSIDGAILDPYSKSYGHALMCRWAEACEKMGPGTHVVTFRCAPLGVVVAGSEMEMIHGDVGESDEFKQFLVAVEGEYETAEDAPGMTVTFSLSLRPEHCTGRKPERRAQEWAPDWPSDEIEECYVTAMELANTGAPGAMAEKMVPGSKCCHVILPSTDGQSGIAAVKNDEGVIIAHEFHAWGLYRSVLDENGAQIKFRCVREMTLEGDEFVPSGPWLAKDYDPRPCNGLVIKNKAIDEAIARDDAKVKIPGGVEA</sequence>
<protein>
    <submittedName>
        <fullName evidence="2">Unnamed product</fullName>
    </submittedName>
</protein>
<dbReference type="EMBL" id="CAID01000007">
    <property type="protein sequence ID" value="CEF98705.1"/>
    <property type="molecule type" value="Genomic_DNA"/>
</dbReference>
<name>A0A090M396_OSTTA</name>
<proteinExistence type="predicted"/>
<feature type="compositionally biased region" description="Basic and acidic residues" evidence="1">
    <location>
        <begin position="14"/>
        <end position="23"/>
    </location>
</feature>
<evidence type="ECO:0000256" key="1">
    <source>
        <dbReference type="SAM" id="MobiDB-lite"/>
    </source>
</evidence>
<dbReference type="RefSeq" id="XP_003080321.2">
    <property type="nucleotide sequence ID" value="XM_003080273.2"/>
</dbReference>